<dbReference type="Pfam" id="PF01480">
    <property type="entry name" value="PWI"/>
    <property type="match status" value="1"/>
</dbReference>
<dbReference type="SUPFAM" id="SSF101233">
    <property type="entry name" value="PWI domain"/>
    <property type="match status" value="1"/>
</dbReference>
<evidence type="ECO:0000259" key="3">
    <source>
        <dbReference type="PROSITE" id="PS51025"/>
    </source>
</evidence>
<dbReference type="PANTHER" id="PTHR23148">
    <property type="entry name" value="SERINE/ARGININE REGULATED NUCLEAR MATRIX PROTEIN"/>
    <property type="match status" value="1"/>
</dbReference>
<dbReference type="AlphaFoldDB" id="A0A9P4NL39"/>
<dbReference type="PANTHER" id="PTHR23148:SF0">
    <property type="entry name" value="SERINE_ARGININE REPETITIVE MATRIX PROTEIN 1"/>
    <property type="match status" value="1"/>
</dbReference>
<name>A0A9P4NL39_9PEZI</name>
<feature type="compositionally biased region" description="Basic and acidic residues" evidence="2">
    <location>
        <begin position="122"/>
        <end position="160"/>
    </location>
</feature>
<feature type="region of interest" description="Disordered" evidence="2">
    <location>
        <begin position="179"/>
        <end position="231"/>
    </location>
</feature>
<reference evidence="4" key="1">
    <citation type="journal article" date="2020" name="Stud. Mycol.">
        <title>101 Dothideomycetes genomes: a test case for predicting lifestyles and emergence of pathogens.</title>
        <authorList>
            <person name="Haridas S."/>
            <person name="Albert R."/>
            <person name="Binder M."/>
            <person name="Bloem J."/>
            <person name="Labutti K."/>
            <person name="Salamov A."/>
            <person name="Andreopoulos B."/>
            <person name="Baker S."/>
            <person name="Barry K."/>
            <person name="Bills G."/>
            <person name="Bluhm B."/>
            <person name="Cannon C."/>
            <person name="Castanera R."/>
            <person name="Culley D."/>
            <person name="Daum C."/>
            <person name="Ezra D."/>
            <person name="Gonzalez J."/>
            <person name="Henrissat B."/>
            <person name="Kuo A."/>
            <person name="Liang C."/>
            <person name="Lipzen A."/>
            <person name="Lutzoni F."/>
            <person name="Magnuson J."/>
            <person name="Mondo S."/>
            <person name="Nolan M."/>
            <person name="Ohm R."/>
            <person name="Pangilinan J."/>
            <person name="Park H.-J."/>
            <person name="Ramirez L."/>
            <person name="Alfaro M."/>
            <person name="Sun H."/>
            <person name="Tritt A."/>
            <person name="Yoshinaga Y."/>
            <person name="Zwiers L.-H."/>
            <person name="Turgeon B."/>
            <person name="Goodwin S."/>
            <person name="Spatafora J."/>
            <person name="Crous P."/>
            <person name="Grigoriev I."/>
        </authorList>
    </citation>
    <scope>NUCLEOTIDE SEQUENCE</scope>
    <source>
        <strain evidence="4">CBS 130266</strain>
    </source>
</reference>
<proteinExistence type="predicted"/>
<keyword evidence="5" id="KW-1185">Reference proteome</keyword>
<dbReference type="InterPro" id="IPR052225">
    <property type="entry name" value="Ser/Arg_repetitive_matrix"/>
</dbReference>
<dbReference type="OrthoDB" id="163257at2759"/>
<dbReference type="InterPro" id="IPR036483">
    <property type="entry name" value="PWI_dom_sf"/>
</dbReference>
<evidence type="ECO:0000256" key="1">
    <source>
        <dbReference type="ARBA" id="ARBA00022664"/>
    </source>
</evidence>
<dbReference type="GO" id="GO:0006397">
    <property type="term" value="P:mRNA processing"/>
    <property type="evidence" value="ECO:0007669"/>
    <property type="project" value="UniProtKB-KW"/>
</dbReference>
<organism evidence="4 5">
    <name type="scientific">Tothia fuscella</name>
    <dbReference type="NCBI Taxonomy" id="1048955"/>
    <lineage>
        <taxon>Eukaryota</taxon>
        <taxon>Fungi</taxon>
        <taxon>Dikarya</taxon>
        <taxon>Ascomycota</taxon>
        <taxon>Pezizomycotina</taxon>
        <taxon>Dothideomycetes</taxon>
        <taxon>Pleosporomycetidae</taxon>
        <taxon>Venturiales</taxon>
        <taxon>Cylindrosympodiaceae</taxon>
        <taxon>Tothia</taxon>
    </lineage>
</organism>
<dbReference type="GO" id="GO:0005681">
    <property type="term" value="C:spliceosomal complex"/>
    <property type="evidence" value="ECO:0007669"/>
    <property type="project" value="TreeGrafter"/>
</dbReference>
<dbReference type="Gene3D" id="1.20.1390.10">
    <property type="entry name" value="PWI domain"/>
    <property type="match status" value="1"/>
</dbReference>
<feature type="compositionally biased region" description="Basic and acidic residues" evidence="2">
    <location>
        <begin position="212"/>
        <end position="231"/>
    </location>
</feature>
<dbReference type="SMART" id="SM00311">
    <property type="entry name" value="PWI"/>
    <property type="match status" value="1"/>
</dbReference>
<feature type="region of interest" description="Disordered" evidence="2">
    <location>
        <begin position="122"/>
        <end position="166"/>
    </location>
</feature>
<evidence type="ECO:0000313" key="4">
    <source>
        <dbReference type="EMBL" id="KAF2426522.1"/>
    </source>
</evidence>
<gene>
    <name evidence="4" type="ORF">EJ08DRAFT_663271</name>
</gene>
<evidence type="ECO:0000313" key="5">
    <source>
        <dbReference type="Proteomes" id="UP000800235"/>
    </source>
</evidence>
<dbReference type="EMBL" id="MU007064">
    <property type="protein sequence ID" value="KAF2426522.1"/>
    <property type="molecule type" value="Genomic_DNA"/>
</dbReference>
<evidence type="ECO:0000256" key="2">
    <source>
        <dbReference type="SAM" id="MobiDB-lite"/>
    </source>
</evidence>
<dbReference type="GO" id="GO:0003723">
    <property type="term" value="F:RNA binding"/>
    <property type="evidence" value="ECO:0007669"/>
    <property type="project" value="TreeGrafter"/>
</dbReference>
<dbReference type="PROSITE" id="PS51025">
    <property type="entry name" value="PWI"/>
    <property type="match status" value="1"/>
</dbReference>
<protein>
    <submittedName>
        <fullName evidence="4">PWI domain-containing protein</fullName>
    </submittedName>
</protein>
<dbReference type="GO" id="GO:0048024">
    <property type="term" value="P:regulation of mRNA splicing, via spliceosome"/>
    <property type="evidence" value="ECO:0007669"/>
    <property type="project" value="TreeGrafter"/>
</dbReference>
<sequence>MDSAQLKLVKQTKFPDNFNKKVDTRKLNMPVIKTWIKDKLPQVLKLEDDIFIDMTCELIDQKNDTFPKIKEIQIHLTGFLGKKAAASFCEELWALMLDAQTNPKGIPNQLIEAKKEEIKKAFHAKAASDARRRSREEDRLRREREETPPRRSSFHDDRNRGRYRQNNFEEDRYYGYSNYDSRRRARSRSPIRPYRDRSPPRRYRSRSRSPYQRKDEKDARIMEEKKNAAKESIAKAKAIVDRMNAK</sequence>
<feature type="domain" description="PWI" evidence="3">
    <location>
        <begin position="11"/>
        <end position="113"/>
    </location>
</feature>
<dbReference type="Proteomes" id="UP000800235">
    <property type="component" value="Unassembled WGS sequence"/>
</dbReference>
<comment type="caution">
    <text evidence="4">The sequence shown here is derived from an EMBL/GenBank/DDBJ whole genome shotgun (WGS) entry which is preliminary data.</text>
</comment>
<accession>A0A9P4NL39</accession>
<dbReference type="InterPro" id="IPR002483">
    <property type="entry name" value="PWI_dom"/>
</dbReference>
<keyword evidence="1" id="KW-0507">mRNA processing</keyword>